<dbReference type="InterPro" id="IPR011991">
    <property type="entry name" value="ArsR-like_HTH"/>
</dbReference>
<gene>
    <name evidence="5" type="ORF">HZA61_16060</name>
</gene>
<keyword evidence="2" id="KW-0238">DNA-binding</keyword>
<dbReference type="InterPro" id="IPR000485">
    <property type="entry name" value="AsnC-type_HTH_dom"/>
</dbReference>
<dbReference type="FunFam" id="1.10.10.10:FF:000186">
    <property type="entry name" value="AsnC family transcriptional regulator"/>
    <property type="match status" value="1"/>
</dbReference>
<dbReference type="GO" id="GO:0005829">
    <property type="term" value="C:cytosol"/>
    <property type="evidence" value="ECO:0007669"/>
    <property type="project" value="TreeGrafter"/>
</dbReference>
<protein>
    <submittedName>
        <fullName evidence="5">Lrp/AsnC family transcriptional regulator</fullName>
    </submittedName>
</protein>
<dbReference type="Gene3D" id="1.10.10.10">
    <property type="entry name" value="Winged helix-like DNA-binding domain superfamily/Winged helix DNA-binding domain"/>
    <property type="match status" value="1"/>
</dbReference>
<dbReference type="InterPro" id="IPR036390">
    <property type="entry name" value="WH_DNA-bd_sf"/>
</dbReference>
<dbReference type="GO" id="GO:0043200">
    <property type="term" value="P:response to amino acid"/>
    <property type="evidence" value="ECO:0007669"/>
    <property type="project" value="TreeGrafter"/>
</dbReference>
<dbReference type="InterPro" id="IPR011008">
    <property type="entry name" value="Dimeric_a/b-barrel"/>
</dbReference>
<evidence type="ECO:0000313" key="5">
    <source>
        <dbReference type="EMBL" id="MBI5171001.1"/>
    </source>
</evidence>
<evidence type="ECO:0000256" key="2">
    <source>
        <dbReference type="ARBA" id="ARBA00023125"/>
    </source>
</evidence>
<feature type="domain" description="HTH asnC-type" evidence="4">
    <location>
        <begin position="2"/>
        <end position="68"/>
    </location>
</feature>
<dbReference type="GO" id="GO:0043565">
    <property type="term" value="F:sequence-specific DNA binding"/>
    <property type="evidence" value="ECO:0007669"/>
    <property type="project" value="InterPro"/>
</dbReference>
<evidence type="ECO:0000313" key="6">
    <source>
        <dbReference type="Proteomes" id="UP000696931"/>
    </source>
</evidence>
<dbReference type="InterPro" id="IPR036388">
    <property type="entry name" value="WH-like_DNA-bd_sf"/>
</dbReference>
<dbReference type="SUPFAM" id="SSF54909">
    <property type="entry name" value="Dimeric alpha+beta barrel"/>
    <property type="match status" value="1"/>
</dbReference>
<dbReference type="SUPFAM" id="SSF46785">
    <property type="entry name" value="Winged helix' DNA-binding domain"/>
    <property type="match status" value="1"/>
</dbReference>
<organism evidence="5 6">
    <name type="scientific">Eiseniibacteriota bacterium</name>
    <dbReference type="NCBI Taxonomy" id="2212470"/>
    <lineage>
        <taxon>Bacteria</taxon>
        <taxon>Candidatus Eiseniibacteriota</taxon>
    </lineage>
</organism>
<proteinExistence type="predicted"/>
<dbReference type="PANTHER" id="PTHR30154">
    <property type="entry name" value="LEUCINE-RESPONSIVE REGULATORY PROTEIN"/>
    <property type="match status" value="1"/>
</dbReference>
<evidence type="ECO:0000259" key="4">
    <source>
        <dbReference type="PROSITE" id="PS50956"/>
    </source>
</evidence>
<dbReference type="Proteomes" id="UP000696931">
    <property type="component" value="Unassembled WGS sequence"/>
</dbReference>
<keyword evidence="3" id="KW-0804">Transcription</keyword>
<dbReference type="Gene3D" id="3.30.70.920">
    <property type="match status" value="1"/>
</dbReference>
<evidence type="ECO:0000256" key="1">
    <source>
        <dbReference type="ARBA" id="ARBA00023015"/>
    </source>
</evidence>
<sequence length="160" mass="17823">MLDDVDRQLLEILQADGRTSNAELARRVNMAPSAVFERVKRLETKGVIQGYGAHVDPRAIERSLLAYVLVRSDERTGEVSTGVSLAREPEVLEVHHVAGQDSYLVKVRVKDPEALGRLLRERFGAISTVRSTQSTIALETLKETWALPVPAPRRLEKTRG</sequence>
<dbReference type="InterPro" id="IPR019887">
    <property type="entry name" value="Tscrpt_reg_AsnC/Lrp_C"/>
</dbReference>
<comment type="caution">
    <text evidence="5">The sequence shown here is derived from an EMBL/GenBank/DDBJ whole genome shotgun (WGS) entry which is preliminary data.</text>
</comment>
<dbReference type="Pfam" id="PF13404">
    <property type="entry name" value="HTH_AsnC-type"/>
    <property type="match status" value="1"/>
</dbReference>
<evidence type="ECO:0000256" key="3">
    <source>
        <dbReference type="ARBA" id="ARBA00023163"/>
    </source>
</evidence>
<dbReference type="EMBL" id="JACRIW010000115">
    <property type="protein sequence ID" value="MBI5171001.1"/>
    <property type="molecule type" value="Genomic_DNA"/>
</dbReference>
<reference evidence="5" key="1">
    <citation type="submission" date="2020-07" db="EMBL/GenBank/DDBJ databases">
        <title>Huge and variable diversity of episymbiotic CPR bacteria and DPANN archaea in groundwater ecosystems.</title>
        <authorList>
            <person name="He C.Y."/>
            <person name="Keren R."/>
            <person name="Whittaker M."/>
            <person name="Farag I.F."/>
            <person name="Doudna J."/>
            <person name="Cate J.H.D."/>
            <person name="Banfield J.F."/>
        </authorList>
    </citation>
    <scope>NUCLEOTIDE SEQUENCE</scope>
    <source>
        <strain evidence="5">NC_groundwater_1813_Pr3_B-0.1um_71_17</strain>
    </source>
</reference>
<keyword evidence="1" id="KW-0805">Transcription regulation</keyword>
<dbReference type="AlphaFoldDB" id="A0A933SED1"/>
<dbReference type="SMART" id="SM00344">
    <property type="entry name" value="HTH_ASNC"/>
    <property type="match status" value="1"/>
</dbReference>
<dbReference type="InterPro" id="IPR019888">
    <property type="entry name" value="Tscrpt_reg_AsnC-like"/>
</dbReference>
<dbReference type="CDD" id="cd00090">
    <property type="entry name" value="HTH_ARSR"/>
    <property type="match status" value="1"/>
</dbReference>
<dbReference type="PRINTS" id="PR00033">
    <property type="entry name" value="HTHASNC"/>
</dbReference>
<dbReference type="Pfam" id="PF01037">
    <property type="entry name" value="AsnC_trans_reg"/>
    <property type="match status" value="1"/>
</dbReference>
<name>A0A933SED1_UNCEI</name>
<accession>A0A933SED1</accession>
<dbReference type="PROSITE" id="PS50956">
    <property type="entry name" value="HTH_ASNC_2"/>
    <property type="match status" value="1"/>
</dbReference>
<dbReference type="PANTHER" id="PTHR30154:SF53">
    <property type="entry name" value="HTH-TYPE TRANSCRIPTIONAL REGULATOR LRPC"/>
    <property type="match status" value="1"/>
</dbReference>